<evidence type="ECO:0008006" key="4">
    <source>
        <dbReference type="Google" id="ProtNLM"/>
    </source>
</evidence>
<protein>
    <recommendedName>
        <fullName evidence="4">Right handed beta helix domain-containing protein</fullName>
    </recommendedName>
</protein>
<keyword evidence="1" id="KW-0812">Transmembrane</keyword>
<gene>
    <name evidence="2" type="ORF">NX722_07725</name>
</gene>
<dbReference type="SUPFAM" id="SSF51126">
    <property type="entry name" value="Pectin lyase-like"/>
    <property type="match status" value="1"/>
</dbReference>
<proteinExistence type="predicted"/>
<evidence type="ECO:0000313" key="3">
    <source>
        <dbReference type="Proteomes" id="UP001209854"/>
    </source>
</evidence>
<keyword evidence="1" id="KW-0472">Membrane</keyword>
<organism evidence="2 3">
    <name type="scientific">Endozoicomonas gorgoniicola</name>
    <dbReference type="NCBI Taxonomy" id="1234144"/>
    <lineage>
        <taxon>Bacteria</taxon>
        <taxon>Pseudomonadati</taxon>
        <taxon>Pseudomonadota</taxon>
        <taxon>Gammaproteobacteria</taxon>
        <taxon>Oceanospirillales</taxon>
        <taxon>Endozoicomonadaceae</taxon>
        <taxon>Endozoicomonas</taxon>
    </lineage>
</organism>
<evidence type="ECO:0000256" key="1">
    <source>
        <dbReference type="SAM" id="Phobius"/>
    </source>
</evidence>
<comment type="caution">
    <text evidence="2">The sequence shown here is derived from an EMBL/GenBank/DDBJ whole genome shotgun (WGS) entry which is preliminary data.</text>
</comment>
<sequence length="465" mass="50636">MSPECKRYDSKSEYYKICASYAPEKVKVEKSGIDLNQSVSEMQDGDLLLVHGGSYLVDKPVKLTNGKGLIPASQNAFIELSPDKGFDTSGEKVSCLVFLGNKSALSGLKVDGAKLADSDFLSDSDGLKKVLVYSSGTHGFRLSWSDLTGVDGLYALILSESGSEGEGIEDDTYYQVHKNWMETNGSAFGMSLTARPDDSGNGVNEYFNVHNNTIILNGGEAKGSPDQCGVSVTNGDGNIHNNYLVFRGQNPPSMQKRFGVRLNWVEGTVVEANSFISEMPKKRIRDIHFNLYEWQPFGGLLQAEILSNSLDSKATLWTGDFGGSRIESRNLYESNRIPYFQTREQFFGLGALGGTCLVNRYLLDNIGKTQHKLPVNSSLSQQVCGTETELAFLKPFERCPVCDPFEVEGDGKAISIILGTFLAISVVINIAQSFIARLGRHSTGGRNIPMGNLPLSGTADGYTSL</sequence>
<feature type="transmembrane region" description="Helical" evidence="1">
    <location>
        <begin position="413"/>
        <end position="431"/>
    </location>
</feature>
<keyword evidence="3" id="KW-1185">Reference proteome</keyword>
<dbReference type="EMBL" id="JAPFCC010000001">
    <property type="protein sequence ID" value="MCW7552537.1"/>
    <property type="molecule type" value="Genomic_DNA"/>
</dbReference>
<evidence type="ECO:0000313" key="2">
    <source>
        <dbReference type="EMBL" id="MCW7552537.1"/>
    </source>
</evidence>
<accession>A0ABT3MT60</accession>
<name>A0ABT3MT60_9GAMM</name>
<dbReference type="Proteomes" id="UP001209854">
    <property type="component" value="Unassembled WGS sequence"/>
</dbReference>
<dbReference type="RefSeq" id="WP_262567490.1">
    <property type="nucleotide sequence ID" value="NZ_JAPFCC010000001.1"/>
</dbReference>
<reference evidence="2 3" key="1">
    <citation type="submission" date="2022-10" db="EMBL/GenBank/DDBJ databases">
        <title>High-quality genome sequences of two octocoral-associated bacteria, Endozoicomonas euniceicola EF212 and Endozoicomonas gorgoniicola PS125.</title>
        <authorList>
            <person name="Chiou Y.-J."/>
            <person name="Chen Y.-H."/>
        </authorList>
    </citation>
    <scope>NUCLEOTIDE SEQUENCE [LARGE SCALE GENOMIC DNA]</scope>
    <source>
        <strain evidence="2 3">PS125</strain>
    </source>
</reference>
<keyword evidence="1" id="KW-1133">Transmembrane helix</keyword>
<dbReference type="InterPro" id="IPR011050">
    <property type="entry name" value="Pectin_lyase_fold/virulence"/>
</dbReference>